<dbReference type="Gene3D" id="3.40.50.2000">
    <property type="entry name" value="Glycogen Phosphorylase B"/>
    <property type="match status" value="2"/>
</dbReference>
<evidence type="ECO:0000256" key="3">
    <source>
        <dbReference type="RuleBase" id="RU003718"/>
    </source>
</evidence>
<evidence type="ECO:0000256" key="2">
    <source>
        <dbReference type="ARBA" id="ARBA00022679"/>
    </source>
</evidence>
<gene>
    <name evidence="6" type="ORF">RJ641_008363</name>
</gene>
<dbReference type="Pfam" id="PF00201">
    <property type="entry name" value="UDPGT"/>
    <property type="match status" value="1"/>
</dbReference>
<dbReference type="InterPro" id="IPR058980">
    <property type="entry name" value="Glyco_transf_N"/>
</dbReference>
<evidence type="ECO:0000256" key="4">
    <source>
        <dbReference type="RuleBase" id="RU362057"/>
    </source>
</evidence>
<dbReference type="Pfam" id="PF26168">
    <property type="entry name" value="Glyco_transf_N"/>
    <property type="match status" value="1"/>
</dbReference>
<sequence length="457" mass="51716">METKQQRASILMLPWLAHGHISPFLELAKRLAQRNFLIYFCSSPVNLNPVRETLPNKFTSSIHLVEIHLPSFPQLPPRYHTTKDLPPHLIPTLKTAFDQSKPSFDHILMTLKPNLIIYDFLQPWAQQAALAQNINSLLFFVSSAACSSFLYHIIKNPTTEFPFPALNLPDSESNKLTQFLHVSSNGLTDWERFHKCMDESTNFVLIKTSKEIEAKYIDYLSSLSNKEIVPVGPLVQDPSSKQDDEKIIDWLNKKDPSSTVFVSFGSEYFLSKEEREEVASGLELSNVNFIWVVRFHGDERISVEEALPVGFLNRVGDRGLVEGGWAPQAKILGHVALGGFVSHCGWSSTLEGITFGAPIIAMPMNLDQPWNAKMAVERGVALEVKRDQNGKFRREEIAKVIKQVVMVEEGERIRNKSRELSMKMRQKGDEEIEVAVEKLMQLALPTEPNALKVPQLN</sequence>
<dbReference type="PROSITE" id="PS00375">
    <property type="entry name" value="UDPGT"/>
    <property type="match status" value="1"/>
</dbReference>
<accession>A0AAN8V841</accession>
<keyword evidence="3" id="KW-0328">Glycosyltransferase</keyword>
<dbReference type="SUPFAM" id="SSF53756">
    <property type="entry name" value="UDP-Glycosyltransferase/glycogen phosphorylase"/>
    <property type="match status" value="1"/>
</dbReference>
<dbReference type="GO" id="GO:0008194">
    <property type="term" value="F:UDP-glycosyltransferase activity"/>
    <property type="evidence" value="ECO:0007669"/>
    <property type="project" value="InterPro"/>
</dbReference>
<protein>
    <recommendedName>
        <fullName evidence="4">Glycosyltransferase</fullName>
        <ecNumber evidence="4">2.4.1.-</ecNumber>
    </recommendedName>
</protein>
<evidence type="ECO:0000256" key="1">
    <source>
        <dbReference type="ARBA" id="ARBA00009995"/>
    </source>
</evidence>
<dbReference type="GO" id="GO:1901137">
    <property type="term" value="P:carbohydrate derivative biosynthetic process"/>
    <property type="evidence" value="ECO:0007669"/>
    <property type="project" value="UniProtKB-ARBA"/>
</dbReference>
<feature type="domain" description="Glycosyltransferase N-terminal" evidence="5">
    <location>
        <begin position="9"/>
        <end position="234"/>
    </location>
</feature>
<comment type="similarity">
    <text evidence="1 3">Belongs to the UDP-glycosyltransferase family.</text>
</comment>
<dbReference type="EMBL" id="JBAMMX010000015">
    <property type="protein sequence ID" value="KAK6926644.1"/>
    <property type="molecule type" value="Genomic_DNA"/>
</dbReference>
<dbReference type="InterPro" id="IPR002213">
    <property type="entry name" value="UDP_glucos_trans"/>
</dbReference>
<evidence type="ECO:0000259" key="5">
    <source>
        <dbReference type="Pfam" id="PF26168"/>
    </source>
</evidence>
<proteinExistence type="inferred from homology"/>
<dbReference type="EC" id="2.4.1.-" evidence="4"/>
<reference evidence="6 7" key="1">
    <citation type="submission" date="2023-12" db="EMBL/GenBank/DDBJ databases">
        <title>A high-quality genome assembly for Dillenia turbinata (Dilleniales).</title>
        <authorList>
            <person name="Chanderbali A."/>
        </authorList>
    </citation>
    <scope>NUCLEOTIDE SEQUENCE [LARGE SCALE GENOMIC DNA]</scope>
    <source>
        <strain evidence="6">LSX21</strain>
        <tissue evidence="6">Leaf</tissue>
    </source>
</reference>
<dbReference type="InterPro" id="IPR035595">
    <property type="entry name" value="UDP_glycos_trans_CS"/>
</dbReference>
<dbReference type="AlphaFoldDB" id="A0AAN8V841"/>
<comment type="caution">
    <text evidence="6">The sequence shown here is derived from an EMBL/GenBank/DDBJ whole genome shotgun (WGS) entry which is preliminary data.</text>
</comment>
<keyword evidence="2 3" id="KW-0808">Transferase</keyword>
<evidence type="ECO:0000313" key="7">
    <source>
        <dbReference type="Proteomes" id="UP001370490"/>
    </source>
</evidence>
<dbReference type="PANTHER" id="PTHR48044">
    <property type="entry name" value="GLYCOSYLTRANSFERASE"/>
    <property type="match status" value="1"/>
</dbReference>
<organism evidence="6 7">
    <name type="scientific">Dillenia turbinata</name>
    <dbReference type="NCBI Taxonomy" id="194707"/>
    <lineage>
        <taxon>Eukaryota</taxon>
        <taxon>Viridiplantae</taxon>
        <taxon>Streptophyta</taxon>
        <taxon>Embryophyta</taxon>
        <taxon>Tracheophyta</taxon>
        <taxon>Spermatophyta</taxon>
        <taxon>Magnoliopsida</taxon>
        <taxon>eudicotyledons</taxon>
        <taxon>Gunneridae</taxon>
        <taxon>Pentapetalae</taxon>
        <taxon>Dilleniales</taxon>
        <taxon>Dilleniaceae</taxon>
        <taxon>Dillenia</taxon>
    </lineage>
</organism>
<keyword evidence="7" id="KW-1185">Reference proteome</keyword>
<dbReference type="PANTHER" id="PTHR48044:SF9">
    <property type="entry name" value="UDP-GLYCOSYLTRANSFERASE SUPERFAMILY PROTEIN"/>
    <property type="match status" value="1"/>
</dbReference>
<name>A0AAN8V841_9MAGN</name>
<dbReference type="FunFam" id="3.40.50.2000:FF:000060">
    <property type="entry name" value="Glycosyltransferase"/>
    <property type="match status" value="1"/>
</dbReference>
<dbReference type="Proteomes" id="UP001370490">
    <property type="component" value="Unassembled WGS sequence"/>
</dbReference>
<evidence type="ECO:0000313" key="6">
    <source>
        <dbReference type="EMBL" id="KAK6926644.1"/>
    </source>
</evidence>
<dbReference type="CDD" id="cd03784">
    <property type="entry name" value="GT1_Gtf-like"/>
    <property type="match status" value="1"/>
</dbReference>